<name>A0ABV3ZHB2_9BACT</name>
<organism evidence="1 2">
    <name type="scientific">Danxiaibacter flavus</name>
    <dbReference type="NCBI Taxonomy" id="3049108"/>
    <lineage>
        <taxon>Bacteria</taxon>
        <taxon>Pseudomonadati</taxon>
        <taxon>Bacteroidota</taxon>
        <taxon>Chitinophagia</taxon>
        <taxon>Chitinophagales</taxon>
        <taxon>Chitinophagaceae</taxon>
        <taxon>Danxiaibacter</taxon>
    </lineage>
</organism>
<dbReference type="RefSeq" id="WP_369330648.1">
    <property type="nucleotide sequence ID" value="NZ_JAULBC010000005.1"/>
</dbReference>
<evidence type="ECO:0000313" key="2">
    <source>
        <dbReference type="Proteomes" id="UP001560573"/>
    </source>
</evidence>
<comment type="caution">
    <text evidence="1">The sequence shown here is derived from an EMBL/GenBank/DDBJ whole genome shotgun (WGS) entry which is preliminary data.</text>
</comment>
<dbReference type="Proteomes" id="UP001560573">
    <property type="component" value="Unassembled WGS sequence"/>
</dbReference>
<sequence length="77" mass="8985">MNPDEQQAENVRSAYKRVFMDVMQNISLEEHLKDIEGAIEEIDISIAKERDNGGKTTSLESVKNDLFYLKWQILERL</sequence>
<reference evidence="1 2" key="1">
    <citation type="submission" date="2023-07" db="EMBL/GenBank/DDBJ databases">
        <authorList>
            <person name="Lian W.-H."/>
        </authorList>
    </citation>
    <scope>NUCLEOTIDE SEQUENCE [LARGE SCALE GENOMIC DNA]</scope>
    <source>
        <strain evidence="1 2">SYSU DXS3180</strain>
    </source>
</reference>
<proteinExistence type="predicted"/>
<protein>
    <submittedName>
        <fullName evidence="1">Uncharacterized protein</fullName>
    </submittedName>
</protein>
<evidence type="ECO:0000313" key="1">
    <source>
        <dbReference type="EMBL" id="MEX6689242.1"/>
    </source>
</evidence>
<accession>A0ABV3ZHB2</accession>
<gene>
    <name evidence="1" type="ORF">QTN47_17160</name>
</gene>
<dbReference type="EMBL" id="JAULBC010000005">
    <property type="protein sequence ID" value="MEX6689242.1"/>
    <property type="molecule type" value="Genomic_DNA"/>
</dbReference>
<keyword evidence="2" id="KW-1185">Reference proteome</keyword>